<dbReference type="GO" id="GO:0016706">
    <property type="term" value="F:2-oxoglutarate-dependent dioxygenase activity"/>
    <property type="evidence" value="ECO:0007669"/>
    <property type="project" value="UniProtKB-ARBA"/>
</dbReference>
<dbReference type="AlphaFoldDB" id="A0A829Y859"/>
<evidence type="ECO:0000313" key="2">
    <source>
        <dbReference type="EMBL" id="GFE79223.1"/>
    </source>
</evidence>
<dbReference type="PANTHER" id="PTHR20883">
    <property type="entry name" value="PHYTANOYL-COA DIOXYGENASE DOMAIN CONTAINING 1"/>
    <property type="match status" value="1"/>
</dbReference>
<dbReference type="RefSeq" id="WP_129640741.1">
    <property type="nucleotide sequence ID" value="NZ_BLJN01000001.1"/>
</dbReference>
<protein>
    <submittedName>
        <fullName evidence="2">Syringomycin biosynthesis enzyme</fullName>
    </submittedName>
</protein>
<dbReference type="EMBL" id="BLJN01000001">
    <property type="protein sequence ID" value="GFE79223.1"/>
    <property type="molecule type" value="Genomic_DNA"/>
</dbReference>
<dbReference type="Pfam" id="PF05721">
    <property type="entry name" value="PhyH"/>
    <property type="match status" value="1"/>
</dbReference>
<comment type="caution">
    <text evidence="2">The sequence shown here is derived from an EMBL/GenBank/DDBJ whole genome shotgun (WGS) entry which is preliminary data.</text>
</comment>
<accession>A0A829Y859</accession>
<reference evidence="3" key="1">
    <citation type="submission" date="2020-01" db="EMBL/GenBank/DDBJ databases">
        <title>'Steroidobacter agaridevorans' sp. nov., agar-degrading bacteria isolated from rhizosphere soils.</title>
        <authorList>
            <person name="Ikenaga M."/>
            <person name="Kataoka M."/>
            <person name="Murouchi A."/>
            <person name="Katsuragi S."/>
            <person name="Sakai M."/>
        </authorList>
    </citation>
    <scope>NUCLEOTIDE SEQUENCE [LARGE SCALE GENOMIC DNA]</scope>
    <source>
        <strain evidence="3">YU21-B</strain>
    </source>
</reference>
<dbReference type="InterPro" id="IPR008775">
    <property type="entry name" value="Phytyl_CoA_dOase-like"/>
</dbReference>
<keyword evidence="3" id="KW-1185">Reference proteome</keyword>
<dbReference type="SUPFAM" id="SSF51197">
    <property type="entry name" value="Clavaminate synthase-like"/>
    <property type="match status" value="1"/>
</dbReference>
<dbReference type="Gene3D" id="2.60.120.620">
    <property type="entry name" value="q2cbj1_9rhob like domain"/>
    <property type="match status" value="1"/>
</dbReference>
<dbReference type="PANTHER" id="PTHR20883:SF48">
    <property type="entry name" value="ECTOINE DIOXYGENASE"/>
    <property type="match status" value="1"/>
</dbReference>
<proteinExistence type="predicted"/>
<dbReference type="GO" id="GO:0005506">
    <property type="term" value="F:iron ion binding"/>
    <property type="evidence" value="ECO:0007669"/>
    <property type="project" value="UniProtKB-ARBA"/>
</dbReference>
<evidence type="ECO:0000313" key="3">
    <source>
        <dbReference type="Proteomes" id="UP000445000"/>
    </source>
</evidence>
<name>A0A829Y859_9GAMM</name>
<comment type="cofactor">
    <cofactor evidence="1">
        <name>Fe(2+)</name>
        <dbReference type="ChEBI" id="CHEBI:29033"/>
    </cofactor>
</comment>
<dbReference type="Proteomes" id="UP000445000">
    <property type="component" value="Unassembled WGS sequence"/>
</dbReference>
<evidence type="ECO:0000256" key="1">
    <source>
        <dbReference type="ARBA" id="ARBA00001954"/>
    </source>
</evidence>
<gene>
    <name evidence="2" type="ORF">GCM10011487_12230</name>
</gene>
<organism evidence="2 3">
    <name type="scientific">Steroidobacter agaridevorans</name>
    <dbReference type="NCBI Taxonomy" id="2695856"/>
    <lineage>
        <taxon>Bacteria</taxon>
        <taxon>Pseudomonadati</taxon>
        <taxon>Pseudomonadota</taxon>
        <taxon>Gammaproteobacteria</taxon>
        <taxon>Steroidobacterales</taxon>
        <taxon>Steroidobacteraceae</taxon>
        <taxon>Steroidobacter</taxon>
    </lineage>
</organism>
<sequence>MKSDIRTRYEIDGYYAPITVLNEAEAASMRAHLDAHEAAHGPLSPAHRNNPHLLFTWLNDLIRKDTILDAVGALIGDDILVWGTTLFIKEPRHPGFVSWHQDSTYWGLDPADVVTAWVALSESNSQNGALCVVPGSHALDQRPHIDTFDSANMLSRGQEIAVKVDPATAMTLTLDPGQMSLHHVRMIHGSGSNVSDRRRIGFAIRYLPPHVRQLSGNRDTATLVRGRDRHGNFDMEQVPRRDFGAEEQQFHEHVAKLQNQIIMAGATVDPRRKATETATKS</sequence>